<protein>
    <submittedName>
        <fullName evidence="1">GD24239</fullName>
    </submittedName>
</protein>
<reference evidence="1 2" key="1">
    <citation type="journal article" date="2007" name="Nature">
        <title>Evolution of genes and genomes on the Drosophila phylogeny.</title>
        <authorList>
            <consortium name="Drosophila 12 Genomes Consortium"/>
            <person name="Clark A.G."/>
            <person name="Eisen M.B."/>
            <person name="Smith D.R."/>
            <person name="Bergman C.M."/>
            <person name="Oliver B."/>
            <person name="Markow T.A."/>
            <person name="Kaufman T.C."/>
            <person name="Kellis M."/>
            <person name="Gelbart W."/>
            <person name="Iyer V.N."/>
            <person name="Pollard D.A."/>
            <person name="Sackton T.B."/>
            <person name="Larracuente A.M."/>
            <person name="Singh N.D."/>
            <person name="Abad J.P."/>
            <person name="Abt D.N."/>
            <person name="Adryan B."/>
            <person name="Aguade M."/>
            <person name="Akashi H."/>
            <person name="Anderson W.W."/>
            <person name="Aquadro C.F."/>
            <person name="Ardell D.H."/>
            <person name="Arguello R."/>
            <person name="Artieri C.G."/>
            <person name="Barbash D.A."/>
            <person name="Barker D."/>
            <person name="Barsanti P."/>
            <person name="Batterham P."/>
            <person name="Batzoglou S."/>
            <person name="Begun D."/>
            <person name="Bhutkar A."/>
            <person name="Blanco E."/>
            <person name="Bosak S.A."/>
            <person name="Bradley R.K."/>
            <person name="Brand A.D."/>
            <person name="Brent M.R."/>
            <person name="Brooks A.N."/>
            <person name="Brown R.H."/>
            <person name="Butlin R.K."/>
            <person name="Caggese C."/>
            <person name="Calvi B.R."/>
            <person name="Bernardo de Carvalho A."/>
            <person name="Caspi A."/>
            <person name="Castrezana S."/>
            <person name="Celniker S.E."/>
            <person name="Chang J.L."/>
            <person name="Chapple C."/>
            <person name="Chatterji S."/>
            <person name="Chinwalla A."/>
            <person name="Civetta A."/>
            <person name="Clifton S.W."/>
            <person name="Comeron J.M."/>
            <person name="Costello J.C."/>
            <person name="Coyne J.A."/>
            <person name="Daub J."/>
            <person name="David R.G."/>
            <person name="Delcher A.L."/>
            <person name="Delehaunty K."/>
            <person name="Do C.B."/>
            <person name="Ebling H."/>
            <person name="Edwards K."/>
            <person name="Eickbush T."/>
            <person name="Evans J.D."/>
            <person name="Filipski A."/>
            <person name="Findeiss S."/>
            <person name="Freyhult E."/>
            <person name="Fulton L."/>
            <person name="Fulton R."/>
            <person name="Garcia A.C."/>
            <person name="Gardiner A."/>
            <person name="Garfield D.A."/>
            <person name="Garvin B.E."/>
            <person name="Gibson G."/>
            <person name="Gilbert D."/>
            <person name="Gnerre S."/>
            <person name="Godfrey J."/>
            <person name="Good R."/>
            <person name="Gotea V."/>
            <person name="Gravely B."/>
            <person name="Greenberg A.J."/>
            <person name="Griffiths-Jones S."/>
            <person name="Gross S."/>
            <person name="Guigo R."/>
            <person name="Gustafson E.A."/>
            <person name="Haerty W."/>
            <person name="Hahn M.W."/>
            <person name="Halligan D.L."/>
            <person name="Halpern A.L."/>
            <person name="Halter G.M."/>
            <person name="Han M.V."/>
            <person name="Heger A."/>
            <person name="Hillier L."/>
            <person name="Hinrichs A.S."/>
            <person name="Holmes I."/>
            <person name="Hoskins R.A."/>
            <person name="Hubisz M.J."/>
            <person name="Hultmark D."/>
            <person name="Huntley M.A."/>
            <person name="Jaffe D.B."/>
            <person name="Jagadeeshan S."/>
            <person name="Jeck W.R."/>
            <person name="Johnson J."/>
            <person name="Jones C.D."/>
            <person name="Jordan W.C."/>
            <person name="Karpen G.H."/>
            <person name="Kataoka E."/>
            <person name="Keightley P.D."/>
            <person name="Kheradpour P."/>
            <person name="Kirkness E.F."/>
            <person name="Koerich L.B."/>
            <person name="Kristiansen K."/>
            <person name="Kudrna D."/>
            <person name="Kulathinal R.J."/>
            <person name="Kumar S."/>
            <person name="Kwok R."/>
            <person name="Lander E."/>
            <person name="Langley C.H."/>
            <person name="Lapoint R."/>
            <person name="Lazzaro B.P."/>
            <person name="Lee S.J."/>
            <person name="Levesque L."/>
            <person name="Li R."/>
            <person name="Lin C.F."/>
            <person name="Lin M.F."/>
            <person name="Lindblad-Toh K."/>
            <person name="Llopart A."/>
            <person name="Long M."/>
            <person name="Low L."/>
            <person name="Lozovsky E."/>
            <person name="Lu J."/>
            <person name="Luo M."/>
            <person name="Machado C.A."/>
            <person name="Makalowski W."/>
            <person name="Marzo M."/>
            <person name="Matsuda M."/>
            <person name="Matzkin L."/>
            <person name="McAllister B."/>
            <person name="McBride C.S."/>
            <person name="McKernan B."/>
            <person name="McKernan K."/>
            <person name="Mendez-Lago M."/>
            <person name="Minx P."/>
            <person name="Mollenhauer M.U."/>
            <person name="Montooth K."/>
            <person name="Mount S.M."/>
            <person name="Mu X."/>
            <person name="Myers E."/>
            <person name="Negre B."/>
            <person name="Newfeld S."/>
            <person name="Nielsen R."/>
            <person name="Noor M.A."/>
            <person name="O'Grady P."/>
            <person name="Pachter L."/>
            <person name="Papaceit M."/>
            <person name="Parisi M.J."/>
            <person name="Parisi M."/>
            <person name="Parts L."/>
            <person name="Pedersen J.S."/>
            <person name="Pesole G."/>
            <person name="Phillippy A.M."/>
            <person name="Ponting C.P."/>
            <person name="Pop M."/>
            <person name="Porcelli D."/>
            <person name="Powell J.R."/>
            <person name="Prohaska S."/>
            <person name="Pruitt K."/>
            <person name="Puig M."/>
            <person name="Quesneville H."/>
            <person name="Ram K.R."/>
            <person name="Rand D."/>
            <person name="Rasmussen M.D."/>
            <person name="Reed L.K."/>
            <person name="Reenan R."/>
            <person name="Reily A."/>
            <person name="Remington K.A."/>
            <person name="Rieger T.T."/>
            <person name="Ritchie M.G."/>
            <person name="Robin C."/>
            <person name="Rogers Y.H."/>
            <person name="Rohde C."/>
            <person name="Rozas J."/>
            <person name="Rubenfield M.J."/>
            <person name="Ruiz A."/>
            <person name="Russo S."/>
            <person name="Salzberg S.L."/>
            <person name="Sanchez-Gracia A."/>
            <person name="Saranga D.J."/>
            <person name="Sato H."/>
            <person name="Schaeffer S.W."/>
            <person name="Schatz M.C."/>
            <person name="Schlenke T."/>
            <person name="Schwartz R."/>
            <person name="Segarra C."/>
            <person name="Singh R.S."/>
            <person name="Sirot L."/>
            <person name="Sirota M."/>
            <person name="Sisneros N.B."/>
            <person name="Smith C.D."/>
            <person name="Smith T.F."/>
            <person name="Spieth J."/>
            <person name="Stage D.E."/>
            <person name="Stark A."/>
            <person name="Stephan W."/>
            <person name="Strausberg R.L."/>
            <person name="Strempel S."/>
            <person name="Sturgill D."/>
            <person name="Sutton G."/>
            <person name="Sutton G.G."/>
            <person name="Tao W."/>
            <person name="Teichmann S."/>
            <person name="Tobari Y.N."/>
            <person name="Tomimura Y."/>
            <person name="Tsolas J.M."/>
            <person name="Valente V.L."/>
            <person name="Venter E."/>
            <person name="Venter J.C."/>
            <person name="Vicario S."/>
            <person name="Vieira F.G."/>
            <person name="Vilella A.J."/>
            <person name="Villasante A."/>
            <person name="Walenz B."/>
            <person name="Wang J."/>
            <person name="Wasserman M."/>
            <person name="Watts T."/>
            <person name="Wilson D."/>
            <person name="Wilson R.K."/>
            <person name="Wing R.A."/>
            <person name="Wolfner M.F."/>
            <person name="Wong A."/>
            <person name="Wong G.K."/>
            <person name="Wu C.I."/>
            <person name="Wu G."/>
            <person name="Yamamoto D."/>
            <person name="Yang H.P."/>
            <person name="Yang S.P."/>
            <person name="Yorke J.A."/>
            <person name="Yoshida K."/>
            <person name="Zdobnov E."/>
            <person name="Zhang P."/>
            <person name="Zhang Y."/>
            <person name="Zimin A.V."/>
            <person name="Baldwin J."/>
            <person name="Abdouelleil A."/>
            <person name="Abdulkadir J."/>
            <person name="Abebe A."/>
            <person name="Abera B."/>
            <person name="Abreu J."/>
            <person name="Acer S.C."/>
            <person name="Aftuck L."/>
            <person name="Alexander A."/>
            <person name="An P."/>
            <person name="Anderson E."/>
            <person name="Anderson S."/>
            <person name="Arachi H."/>
            <person name="Azer M."/>
            <person name="Bachantsang P."/>
            <person name="Barry A."/>
            <person name="Bayul T."/>
            <person name="Berlin A."/>
            <person name="Bessette D."/>
            <person name="Bloom T."/>
            <person name="Blye J."/>
            <person name="Boguslavskiy L."/>
            <person name="Bonnet C."/>
            <person name="Boukhgalter B."/>
            <person name="Bourzgui I."/>
            <person name="Brown A."/>
            <person name="Cahill P."/>
            <person name="Channer S."/>
            <person name="Cheshatsang Y."/>
            <person name="Chuda L."/>
            <person name="Citroen M."/>
            <person name="Collymore A."/>
            <person name="Cooke P."/>
            <person name="Costello M."/>
            <person name="D'Aco K."/>
            <person name="Daza R."/>
            <person name="De Haan G."/>
            <person name="DeGray S."/>
            <person name="DeMaso C."/>
            <person name="Dhargay N."/>
            <person name="Dooley K."/>
            <person name="Dooley E."/>
            <person name="Doricent M."/>
            <person name="Dorje P."/>
            <person name="Dorjee K."/>
            <person name="Dupes A."/>
            <person name="Elong R."/>
            <person name="Falk J."/>
            <person name="Farina A."/>
            <person name="Faro S."/>
            <person name="Ferguson D."/>
            <person name="Fisher S."/>
            <person name="Foley C.D."/>
            <person name="Franke A."/>
            <person name="Friedrich D."/>
            <person name="Gadbois L."/>
            <person name="Gearin G."/>
            <person name="Gearin C.R."/>
            <person name="Giannoukos G."/>
            <person name="Goode T."/>
            <person name="Graham J."/>
            <person name="Grandbois E."/>
            <person name="Grewal S."/>
            <person name="Gyaltsen K."/>
            <person name="Hafez N."/>
            <person name="Hagos B."/>
            <person name="Hall J."/>
            <person name="Henson C."/>
            <person name="Hollinger A."/>
            <person name="Honan T."/>
            <person name="Huard M.D."/>
            <person name="Hughes L."/>
            <person name="Hurhula B."/>
            <person name="Husby M.E."/>
            <person name="Kamat A."/>
            <person name="Kanga B."/>
            <person name="Kashin S."/>
            <person name="Khazanovich D."/>
            <person name="Kisner P."/>
            <person name="Lance K."/>
            <person name="Lara M."/>
            <person name="Lee W."/>
            <person name="Lennon N."/>
            <person name="Letendre F."/>
            <person name="LeVine R."/>
            <person name="Lipovsky A."/>
            <person name="Liu X."/>
            <person name="Liu J."/>
            <person name="Liu S."/>
            <person name="Lokyitsang T."/>
            <person name="Lokyitsang Y."/>
            <person name="Lubonja R."/>
            <person name="Lui A."/>
            <person name="MacDonald P."/>
            <person name="Magnisalis V."/>
            <person name="Maru K."/>
            <person name="Matthews C."/>
            <person name="McCusker W."/>
            <person name="McDonough S."/>
            <person name="Mehta T."/>
            <person name="Meldrim J."/>
            <person name="Meneus L."/>
            <person name="Mihai O."/>
            <person name="Mihalev A."/>
            <person name="Mihova T."/>
            <person name="Mittelman R."/>
            <person name="Mlenga V."/>
            <person name="Montmayeur A."/>
            <person name="Mulrain L."/>
            <person name="Navidi A."/>
            <person name="Naylor J."/>
            <person name="Negash T."/>
            <person name="Nguyen T."/>
            <person name="Nguyen N."/>
            <person name="Nicol R."/>
            <person name="Norbu C."/>
            <person name="Norbu N."/>
            <person name="Novod N."/>
            <person name="O'Neill B."/>
            <person name="Osman S."/>
            <person name="Markiewicz E."/>
            <person name="Oyono O.L."/>
            <person name="Patti C."/>
            <person name="Phunkhang P."/>
            <person name="Pierre F."/>
            <person name="Priest M."/>
            <person name="Raghuraman S."/>
            <person name="Rege F."/>
            <person name="Reyes R."/>
            <person name="Rise C."/>
            <person name="Rogov P."/>
            <person name="Ross K."/>
            <person name="Ryan E."/>
            <person name="Settipalli S."/>
            <person name="Shea T."/>
            <person name="Sherpa N."/>
            <person name="Shi L."/>
            <person name="Shih D."/>
            <person name="Sparrow T."/>
            <person name="Spaulding J."/>
            <person name="Stalker J."/>
            <person name="Stange-Thomann N."/>
            <person name="Stavropoulos S."/>
            <person name="Stone C."/>
            <person name="Strader C."/>
            <person name="Tesfaye S."/>
            <person name="Thomson T."/>
            <person name="Thoulutsang Y."/>
            <person name="Thoulutsang D."/>
            <person name="Topham K."/>
            <person name="Topping I."/>
            <person name="Tsamla T."/>
            <person name="Vassiliev H."/>
            <person name="Vo A."/>
            <person name="Wangchuk T."/>
            <person name="Wangdi T."/>
            <person name="Weiand M."/>
            <person name="Wilkinson J."/>
            <person name="Wilson A."/>
            <person name="Yadav S."/>
            <person name="Young G."/>
            <person name="Yu Q."/>
            <person name="Zembek L."/>
            <person name="Zhong D."/>
            <person name="Zimmer A."/>
            <person name="Zwirko Z."/>
            <person name="Jaffe D.B."/>
            <person name="Alvarez P."/>
            <person name="Brockman W."/>
            <person name="Butler J."/>
            <person name="Chin C."/>
            <person name="Gnerre S."/>
            <person name="Grabherr M."/>
            <person name="Kleber M."/>
            <person name="Mauceli E."/>
            <person name="MacCallum I."/>
        </authorList>
    </citation>
    <scope>NUCLEOTIDE SEQUENCE [LARGE SCALE GENOMIC DNA]</scope>
    <source>
        <strain evidence="2">white501</strain>
    </source>
</reference>
<dbReference type="AlphaFoldDB" id="B4QAG3"/>
<evidence type="ECO:0000313" key="1">
    <source>
        <dbReference type="EMBL" id="EDX05580.1"/>
    </source>
</evidence>
<accession>B4QAG3</accession>
<gene>
    <name evidence="1" type="primary">Dsim\GD24239</name>
    <name evidence="1" type="ORF">Dsim_GD24239</name>
</gene>
<sequence>MKFKKGTCGPGFRYPSVGAAYRYVCVGDQLYNNLANSDSSEWQAASTALNQCVPDPLTSLQQQQDGQQKWKEA</sequence>
<dbReference type="HOGENOM" id="CLU_2707444_0_0_1"/>
<keyword evidence="2" id="KW-1185">Reference proteome</keyword>
<evidence type="ECO:0000313" key="2">
    <source>
        <dbReference type="Proteomes" id="UP000000304"/>
    </source>
</evidence>
<dbReference type="Proteomes" id="UP000000304">
    <property type="component" value="Chromosome 2L"/>
</dbReference>
<name>B4QAG3_DROSI</name>
<proteinExistence type="predicted"/>
<dbReference type="EMBL" id="CM000361">
    <property type="protein sequence ID" value="EDX05580.1"/>
    <property type="molecule type" value="Genomic_DNA"/>
</dbReference>
<organism evidence="1 2">
    <name type="scientific">Drosophila simulans</name>
    <name type="common">Fruit fly</name>
    <dbReference type="NCBI Taxonomy" id="7240"/>
    <lineage>
        <taxon>Eukaryota</taxon>
        <taxon>Metazoa</taxon>
        <taxon>Ecdysozoa</taxon>
        <taxon>Arthropoda</taxon>
        <taxon>Hexapoda</taxon>
        <taxon>Insecta</taxon>
        <taxon>Pterygota</taxon>
        <taxon>Neoptera</taxon>
        <taxon>Endopterygota</taxon>
        <taxon>Diptera</taxon>
        <taxon>Brachycera</taxon>
        <taxon>Muscomorpha</taxon>
        <taxon>Ephydroidea</taxon>
        <taxon>Drosophilidae</taxon>
        <taxon>Drosophila</taxon>
        <taxon>Sophophora</taxon>
    </lineage>
</organism>